<feature type="transmembrane region" description="Helical" evidence="5">
    <location>
        <begin position="174"/>
        <end position="192"/>
    </location>
</feature>
<evidence type="ECO:0000256" key="2">
    <source>
        <dbReference type="ARBA" id="ARBA00022692"/>
    </source>
</evidence>
<evidence type="ECO:0000256" key="4">
    <source>
        <dbReference type="ARBA" id="ARBA00023136"/>
    </source>
</evidence>
<gene>
    <name evidence="6" type="ORF">AADG42_17120</name>
</gene>
<evidence type="ECO:0000256" key="3">
    <source>
        <dbReference type="ARBA" id="ARBA00022989"/>
    </source>
</evidence>
<feature type="transmembrane region" description="Helical" evidence="5">
    <location>
        <begin position="46"/>
        <end position="64"/>
    </location>
</feature>
<evidence type="ECO:0000313" key="7">
    <source>
        <dbReference type="Proteomes" id="UP001442841"/>
    </source>
</evidence>
<evidence type="ECO:0000256" key="1">
    <source>
        <dbReference type="ARBA" id="ARBA00004141"/>
    </source>
</evidence>
<proteinExistence type="predicted"/>
<keyword evidence="2 5" id="KW-0812">Transmembrane</keyword>
<dbReference type="InterPro" id="IPR003339">
    <property type="entry name" value="ABC/ECF_trnsptr_transmembrane"/>
</dbReference>
<keyword evidence="4 5" id="KW-0472">Membrane</keyword>
<protein>
    <submittedName>
        <fullName evidence="6">CbiQ family ECF transporter T component</fullName>
    </submittedName>
</protein>
<accession>A0ABZ3FTA3</accession>
<organism evidence="6 7">
    <name type="scientific">Ammonicoccus fulvus</name>
    <dbReference type="NCBI Taxonomy" id="3138240"/>
    <lineage>
        <taxon>Bacteria</taxon>
        <taxon>Bacillati</taxon>
        <taxon>Actinomycetota</taxon>
        <taxon>Actinomycetes</taxon>
        <taxon>Propionibacteriales</taxon>
        <taxon>Propionibacteriaceae</taxon>
        <taxon>Ammonicoccus</taxon>
    </lineage>
</organism>
<dbReference type="Proteomes" id="UP001442841">
    <property type="component" value="Chromosome"/>
</dbReference>
<dbReference type="RefSeq" id="WP_425310389.1">
    <property type="nucleotide sequence ID" value="NZ_CP154795.1"/>
</dbReference>
<reference evidence="6 7" key="1">
    <citation type="submission" date="2024-04" db="EMBL/GenBank/DDBJ databases">
        <title>Isolation of an actinomycete strain from pig manure.</title>
        <authorList>
            <person name="Gong T."/>
            <person name="Yu Z."/>
            <person name="An M."/>
            <person name="Wei C."/>
            <person name="Yang W."/>
            <person name="Liu L."/>
        </authorList>
    </citation>
    <scope>NUCLEOTIDE SEQUENCE [LARGE SCALE GENOMIC DNA]</scope>
    <source>
        <strain evidence="6 7">ZF39</strain>
    </source>
</reference>
<feature type="transmembrane region" description="Helical" evidence="5">
    <location>
        <begin position="73"/>
        <end position="91"/>
    </location>
</feature>
<feature type="transmembrane region" description="Helical" evidence="5">
    <location>
        <begin position="141"/>
        <end position="162"/>
    </location>
</feature>
<dbReference type="Pfam" id="PF02361">
    <property type="entry name" value="CbiQ"/>
    <property type="match status" value="1"/>
</dbReference>
<evidence type="ECO:0000313" key="6">
    <source>
        <dbReference type="EMBL" id="XAN08955.1"/>
    </source>
</evidence>
<keyword evidence="7" id="KW-1185">Reference proteome</keyword>
<comment type="subcellular location">
    <subcellularLocation>
        <location evidence="1">Membrane</location>
        <topology evidence="1">Multi-pass membrane protein</topology>
    </subcellularLocation>
</comment>
<evidence type="ECO:0000256" key="5">
    <source>
        <dbReference type="SAM" id="Phobius"/>
    </source>
</evidence>
<dbReference type="EMBL" id="CP154795">
    <property type="protein sequence ID" value="XAN08955.1"/>
    <property type="molecule type" value="Genomic_DNA"/>
</dbReference>
<sequence length="208" mass="22489">MSAHHQLFGLYVPGRTWLHRLGVGPKFALMVVVSLVPLLVRQPWLSGVFLALTALLVLSTRLGWRRCIALPRALWIMAGLLVAYQLIWGTWQDGLMLVANLVVCLYASRILTLTTPAPVLLDALVAAARPVRWVGGNPERVGLAASLMIRSIPFLFGSFASVRAAARARGLERNLFAQLAPVVVAAVAYARATGEALMARGLGDEEAD</sequence>
<feature type="transmembrane region" description="Helical" evidence="5">
    <location>
        <begin position="21"/>
        <end position="40"/>
    </location>
</feature>
<keyword evidence="3 5" id="KW-1133">Transmembrane helix</keyword>
<name>A0ABZ3FTA3_9ACTN</name>